<comment type="caution">
    <text evidence="1">The sequence shown here is derived from an EMBL/GenBank/DDBJ whole genome shotgun (WGS) entry which is preliminary data.</text>
</comment>
<dbReference type="RefSeq" id="WP_068367208.1">
    <property type="nucleotide sequence ID" value="NZ_KQ960172.1"/>
</dbReference>
<dbReference type="STRING" id="755172.HMPREF1863_00626"/>
<dbReference type="OrthoDB" id="1700457at2"/>
<sequence>MTDSKIEMIAREIGEDTESYLKAFFQYFLFIEDETILNDLYSAFTESSYSLFSDEIVNFEEEINAIRYEAINDFISRVNDVIGQKIDLKAFETELEQKDIIDAYEINLMGKLTRIIIVFKNEEGIVLGISEKMILELVTPLELVYETKIQQLLGETESRSNIIQIYFQAQKIGTLYWDRSINLKIKYGLLSDYLDGEFYTLKEEKEKMEKEFRDFYLDTINSLTYFKIPKSINLEEIFHFENIDRDYKVILYMKKLYKEILQGKKSRMPDFKNIIEMESFIGQANVYQPLFLEKLSKVDKTKLSYEQAKKIALKKIENQKI</sequence>
<dbReference type="AlphaFoldDB" id="A0A134AHL0"/>
<organism evidence="1 2">
    <name type="scientific">Aedoeadaptatus coxii</name>
    <dbReference type="NCBI Taxonomy" id="755172"/>
    <lineage>
        <taxon>Bacteria</taxon>
        <taxon>Bacillati</taxon>
        <taxon>Bacillota</taxon>
        <taxon>Tissierellia</taxon>
        <taxon>Tissierellales</taxon>
        <taxon>Peptoniphilaceae</taxon>
        <taxon>Aedoeadaptatus</taxon>
    </lineage>
</organism>
<reference evidence="2" key="1">
    <citation type="submission" date="2016-01" db="EMBL/GenBank/DDBJ databases">
        <authorList>
            <person name="Mitreva M."/>
            <person name="Pepin K.H."/>
            <person name="Mihindukulasuriya K.A."/>
            <person name="Fulton R."/>
            <person name="Fronick C."/>
            <person name="O'Laughlin M."/>
            <person name="Miner T."/>
            <person name="Herter B."/>
            <person name="Rosa B.A."/>
            <person name="Cordes M."/>
            <person name="Tomlinson C."/>
            <person name="Wollam A."/>
            <person name="Palsikar V.B."/>
            <person name="Mardis E.R."/>
            <person name="Wilson R.K."/>
        </authorList>
    </citation>
    <scope>NUCLEOTIDE SEQUENCE [LARGE SCALE GENOMIC DNA]</scope>
    <source>
        <strain evidence="2">DNF00729</strain>
    </source>
</reference>
<dbReference type="EMBL" id="LSDG01000022">
    <property type="protein sequence ID" value="KXB67154.1"/>
    <property type="molecule type" value="Genomic_DNA"/>
</dbReference>
<accession>A0A134AHL0</accession>
<dbReference type="PATRIC" id="fig|755172.3.peg.600"/>
<keyword evidence="2" id="KW-1185">Reference proteome</keyword>
<evidence type="ECO:0000313" key="1">
    <source>
        <dbReference type="EMBL" id="KXB67154.1"/>
    </source>
</evidence>
<protein>
    <submittedName>
        <fullName evidence="1">Uncharacterized protein</fullName>
    </submittedName>
</protein>
<name>A0A134AHL0_9FIRM</name>
<dbReference type="Proteomes" id="UP000070442">
    <property type="component" value="Unassembled WGS sequence"/>
</dbReference>
<gene>
    <name evidence="1" type="ORF">HMPREF1863_00626</name>
</gene>
<evidence type="ECO:0000313" key="2">
    <source>
        <dbReference type="Proteomes" id="UP000070442"/>
    </source>
</evidence>
<proteinExistence type="predicted"/>